<dbReference type="PANTHER" id="PTHR33317:SF4">
    <property type="entry name" value="POLYNUCLEOTIDYL TRANSFERASE, RIBONUCLEASE H-LIKE SUPERFAMILY PROTEIN"/>
    <property type="match status" value="1"/>
</dbReference>
<keyword evidence="2" id="KW-0690">Ribosome biogenesis</keyword>
<dbReference type="HAMAP" id="MF_00651">
    <property type="entry name" value="Nuclease_YqgF"/>
    <property type="match status" value="1"/>
</dbReference>
<dbReference type="InterPro" id="IPR012337">
    <property type="entry name" value="RNaseH-like_sf"/>
</dbReference>
<gene>
    <name evidence="6" type="ORF">LCGC14_0001090</name>
</gene>
<dbReference type="SMART" id="SM00732">
    <property type="entry name" value="YqgFc"/>
    <property type="match status" value="1"/>
</dbReference>
<dbReference type="GO" id="GO:0005829">
    <property type="term" value="C:cytosol"/>
    <property type="evidence" value="ECO:0007669"/>
    <property type="project" value="TreeGrafter"/>
</dbReference>
<dbReference type="NCBIfam" id="TIGR00250">
    <property type="entry name" value="RNAse_H_YqgF"/>
    <property type="match status" value="1"/>
</dbReference>
<dbReference type="InterPro" id="IPR005227">
    <property type="entry name" value="YqgF"/>
</dbReference>
<protein>
    <recommendedName>
        <fullName evidence="5">YqgF/RNase H-like domain-containing protein</fullName>
    </recommendedName>
</protein>
<dbReference type="CDD" id="cd16964">
    <property type="entry name" value="YqgF"/>
    <property type="match status" value="1"/>
</dbReference>
<organism evidence="6">
    <name type="scientific">marine sediment metagenome</name>
    <dbReference type="NCBI Taxonomy" id="412755"/>
    <lineage>
        <taxon>unclassified sequences</taxon>
        <taxon>metagenomes</taxon>
        <taxon>ecological metagenomes</taxon>
    </lineage>
</organism>
<accession>A0A0F9W481</accession>
<name>A0A0F9W481_9ZZZZ</name>
<proteinExistence type="inferred from homology"/>
<keyword evidence="4" id="KW-0378">Hydrolase</keyword>
<dbReference type="InterPro" id="IPR037027">
    <property type="entry name" value="YqgF/RNaseH-like_dom_sf"/>
</dbReference>
<keyword evidence="1" id="KW-0963">Cytoplasm</keyword>
<reference evidence="6" key="1">
    <citation type="journal article" date="2015" name="Nature">
        <title>Complex archaea that bridge the gap between prokaryotes and eukaryotes.</title>
        <authorList>
            <person name="Spang A."/>
            <person name="Saw J.H."/>
            <person name="Jorgensen S.L."/>
            <person name="Zaremba-Niedzwiedzka K."/>
            <person name="Martijn J."/>
            <person name="Lind A.E."/>
            <person name="van Eijk R."/>
            <person name="Schleper C."/>
            <person name="Guy L."/>
            <person name="Ettema T.J."/>
        </authorList>
    </citation>
    <scope>NUCLEOTIDE SEQUENCE</scope>
</reference>
<comment type="caution">
    <text evidence="6">The sequence shown here is derived from an EMBL/GenBank/DDBJ whole genome shotgun (WGS) entry which is preliminary data.</text>
</comment>
<evidence type="ECO:0000259" key="5">
    <source>
        <dbReference type="SMART" id="SM00732"/>
    </source>
</evidence>
<evidence type="ECO:0000256" key="2">
    <source>
        <dbReference type="ARBA" id="ARBA00022517"/>
    </source>
</evidence>
<sequence length="153" mass="16917">MDRYPQKYSKPLKVLAFDFGTRRIGVAYGQSLTGTAQAIGIIPATDGIPDWRRLEAMVDNWQPDVFVVGLPFNMDDSESELLLRARKFGKRLNGRLHKPCFGVDERLTSFEARGELLRGESSGAVDALAARLILEAWFDGLPPLPSDAEPDPG</sequence>
<feature type="domain" description="YqgF/RNase H-like" evidence="5">
    <location>
        <begin position="12"/>
        <end position="112"/>
    </location>
</feature>
<dbReference type="GO" id="GO:0016787">
    <property type="term" value="F:hydrolase activity"/>
    <property type="evidence" value="ECO:0007669"/>
    <property type="project" value="UniProtKB-KW"/>
</dbReference>
<keyword evidence="3" id="KW-0540">Nuclease</keyword>
<dbReference type="Gene3D" id="3.30.420.140">
    <property type="entry name" value="YqgF/RNase H-like domain"/>
    <property type="match status" value="1"/>
</dbReference>
<evidence type="ECO:0000256" key="1">
    <source>
        <dbReference type="ARBA" id="ARBA00022490"/>
    </source>
</evidence>
<evidence type="ECO:0000313" key="6">
    <source>
        <dbReference type="EMBL" id="KKO12101.1"/>
    </source>
</evidence>
<dbReference type="EMBL" id="LAZR01000001">
    <property type="protein sequence ID" value="KKO12101.1"/>
    <property type="molecule type" value="Genomic_DNA"/>
</dbReference>
<dbReference type="PANTHER" id="PTHR33317">
    <property type="entry name" value="POLYNUCLEOTIDYL TRANSFERASE, RIBONUCLEASE H-LIKE SUPERFAMILY PROTEIN"/>
    <property type="match status" value="1"/>
</dbReference>
<dbReference type="GO" id="GO:0004518">
    <property type="term" value="F:nuclease activity"/>
    <property type="evidence" value="ECO:0007669"/>
    <property type="project" value="UniProtKB-KW"/>
</dbReference>
<evidence type="ECO:0000256" key="3">
    <source>
        <dbReference type="ARBA" id="ARBA00022722"/>
    </source>
</evidence>
<dbReference type="InterPro" id="IPR006641">
    <property type="entry name" value="YqgF/RNaseH-like_dom"/>
</dbReference>
<dbReference type="AlphaFoldDB" id="A0A0F9W481"/>
<dbReference type="Pfam" id="PF03652">
    <property type="entry name" value="RuvX"/>
    <property type="match status" value="1"/>
</dbReference>
<evidence type="ECO:0000256" key="4">
    <source>
        <dbReference type="ARBA" id="ARBA00022801"/>
    </source>
</evidence>
<dbReference type="SUPFAM" id="SSF53098">
    <property type="entry name" value="Ribonuclease H-like"/>
    <property type="match status" value="1"/>
</dbReference>
<dbReference type="GO" id="GO:0000967">
    <property type="term" value="P:rRNA 5'-end processing"/>
    <property type="evidence" value="ECO:0007669"/>
    <property type="project" value="TreeGrafter"/>
</dbReference>